<dbReference type="RefSeq" id="WP_055175409.1">
    <property type="nucleotide sequence ID" value="NZ_JAUSQY010000001.1"/>
</dbReference>
<dbReference type="NCBIfam" id="TIGR00192">
    <property type="entry name" value="urease_beta"/>
    <property type="match status" value="1"/>
</dbReference>
<comment type="pathway">
    <text evidence="3">Nitrogen metabolism; urea degradation; CO(2) and NH(3) from urea (urease route): step 1/1.</text>
</comment>
<dbReference type="InterPro" id="IPR050069">
    <property type="entry name" value="Urease_subunit"/>
</dbReference>
<dbReference type="Gene3D" id="2.10.150.10">
    <property type="entry name" value="Urease, beta subunit"/>
    <property type="match status" value="1"/>
</dbReference>
<reference evidence="4 5" key="1">
    <citation type="submission" date="2015-10" db="EMBL/GenBank/DDBJ databases">
        <title>Corynebacteirum lowii and Corynebacterium oculi species nova, derived from human clinical disease and and emended description of Corynebacterium mastiditis.</title>
        <authorList>
            <person name="Bernard K."/>
            <person name="Pacheco A.L."/>
            <person name="Mcdougall C."/>
            <person name="Burtx T."/>
            <person name="Weibe D."/>
            <person name="Tyler S."/>
            <person name="Olson A.B."/>
            <person name="Cnockaert M."/>
            <person name="Eguchi H."/>
            <person name="Kuwahara T."/>
            <person name="Nakayama-Imaohji H."/>
            <person name="Boudewijins M."/>
            <person name="Van Hoecke F."/>
            <person name="Bernier A.-M."/>
            <person name="Vandamme P."/>
        </authorList>
    </citation>
    <scope>NUCLEOTIDE SEQUENCE [LARGE SCALE GENOMIC DNA]</scope>
    <source>
        <strain evidence="4 5">NML 130206</strain>
    </source>
</reference>
<dbReference type="PATRIC" id="fig|1544413.3.peg.372"/>
<dbReference type="PANTHER" id="PTHR33569:SF1">
    <property type="entry name" value="UREASE"/>
    <property type="match status" value="1"/>
</dbReference>
<comment type="caution">
    <text evidence="4">The sequence shown here is derived from an EMBL/GenBank/DDBJ whole genome shotgun (WGS) entry which is preliminary data.</text>
</comment>
<protein>
    <recommendedName>
        <fullName evidence="3">Urease subunit beta</fullName>
        <ecNumber evidence="3">3.5.1.5</ecNumber>
    </recommendedName>
    <alternativeName>
        <fullName evidence="3">Urea amidohydrolase subunit beta</fullName>
    </alternativeName>
</protein>
<dbReference type="GO" id="GO:0035550">
    <property type="term" value="C:urease complex"/>
    <property type="evidence" value="ECO:0007669"/>
    <property type="project" value="InterPro"/>
</dbReference>
<accession>A0A0Q0YY50</accession>
<evidence type="ECO:0000256" key="3">
    <source>
        <dbReference type="HAMAP-Rule" id="MF_01954"/>
    </source>
</evidence>
<dbReference type="STRING" id="1544413.Clow_00368"/>
<dbReference type="Proteomes" id="UP000050488">
    <property type="component" value="Unassembled WGS sequence"/>
</dbReference>
<gene>
    <name evidence="3 4" type="primary">ureB</name>
    <name evidence="4" type="ORF">Clow_00368</name>
</gene>
<proteinExistence type="inferred from homology"/>
<dbReference type="Pfam" id="PF00699">
    <property type="entry name" value="Urease_beta"/>
    <property type="match status" value="1"/>
</dbReference>
<evidence type="ECO:0000256" key="2">
    <source>
        <dbReference type="ARBA" id="ARBA00047778"/>
    </source>
</evidence>
<dbReference type="HAMAP" id="MF_01954">
    <property type="entry name" value="Urease_beta"/>
    <property type="match status" value="1"/>
</dbReference>
<dbReference type="FunFam" id="2.10.150.10:FF:000001">
    <property type="entry name" value="Urease subunit beta"/>
    <property type="match status" value="1"/>
</dbReference>
<keyword evidence="1 3" id="KW-0378">Hydrolase</keyword>
<dbReference type="SUPFAM" id="SSF51278">
    <property type="entry name" value="Urease, beta-subunit"/>
    <property type="match status" value="1"/>
</dbReference>
<dbReference type="EC" id="3.5.1.5" evidence="3"/>
<comment type="similarity">
    <text evidence="3">Belongs to the urease beta subunit family.</text>
</comment>
<dbReference type="GO" id="GO:0009039">
    <property type="term" value="F:urease activity"/>
    <property type="evidence" value="ECO:0007669"/>
    <property type="project" value="UniProtKB-UniRule"/>
</dbReference>
<evidence type="ECO:0000313" key="5">
    <source>
        <dbReference type="Proteomes" id="UP000050488"/>
    </source>
</evidence>
<dbReference type="UniPathway" id="UPA00258">
    <property type="reaction ID" value="UER00370"/>
</dbReference>
<dbReference type="CDD" id="cd00407">
    <property type="entry name" value="Urease_beta"/>
    <property type="match status" value="1"/>
</dbReference>
<dbReference type="EMBL" id="LKEV01000001">
    <property type="protein sequence ID" value="KQB87313.1"/>
    <property type="molecule type" value="Genomic_DNA"/>
</dbReference>
<dbReference type="AlphaFoldDB" id="A0A0Q0YY50"/>
<dbReference type="InterPro" id="IPR002019">
    <property type="entry name" value="Urease_beta-like"/>
</dbReference>
<dbReference type="InterPro" id="IPR036461">
    <property type="entry name" value="Urease_betasu_sf"/>
</dbReference>
<keyword evidence="5" id="KW-1185">Reference proteome</keyword>
<dbReference type="OrthoDB" id="9797217at2"/>
<sequence length="112" mass="12201">MIPGEYALVQEPLIYNKGKEAITIEVKNTGDRPVQVGSHYHFAEANPALDFDRRAALGRRLDIPAGTAVRLEPGDSTTVGLIELGGNRVVRGFRNQFNGPVDKGSVDKGEQR</sequence>
<evidence type="ECO:0000256" key="1">
    <source>
        <dbReference type="ARBA" id="ARBA00022801"/>
    </source>
</evidence>
<dbReference type="GO" id="GO:0043419">
    <property type="term" value="P:urea catabolic process"/>
    <property type="evidence" value="ECO:0007669"/>
    <property type="project" value="UniProtKB-UniRule"/>
</dbReference>
<name>A0A0Q0YY50_9CORY</name>
<comment type="catalytic activity">
    <reaction evidence="2 3">
        <text>urea + 2 H2O + H(+) = hydrogencarbonate + 2 NH4(+)</text>
        <dbReference type="Rhea" id="RHEA:20557"/>
        <dbReference type="ChEBI" id="CHEBI:15377"/>
        <dbReference type="ChEBI" id="CHEBI:15378"/>
        <dbReference type="ChEBI" id="CHEBI:16199"/>
        <dbReference type="ChEBI" id="CHEBI:17544"/>
        <dbReference type="ChEBI" id="CHEBI:28938"/>
        <dbReference type="EC" id="3.5.1.5"/>
    </reaction>
</comment>
<comment type="subcellular location">
    <subcellularLocation>
        <location evidence="3">Cytoplasm</location>
    </subcellularLocation>
</comment>
<evidence type="ECO:0000313" key="4">
    <source>
        <dbReference type="EMBL" id="KQB87313.1"/>
    </source>
</evidence>
<organism evidence="4 5">
    <name type="scientific">Corynebacterium lowii</name>
    <dbReference type="NCBI Taxonomy" id="1544413"/>
    <lineage>
        <taxon>Bacteria</taxon>
        <taxon>Bacillati</taxon>
        <taxon>Actinomycetota</taxon>
        <taxon>Actinomycetes</taxon>
        <taxon>Mycobacteriales</taxon>
        <taxon>Corynebacteriaceae</taxon>
        <taxon>Corynebacterium</taxon>
    </lineage>
</organism>
<comment type="subunit">
    <text evidence="3">Heterotrimer of UreA (gamma), UreB (beta) and UreC (alpha) subunits. Three heterotrimers associate to form the active enzyme.</text>
</comment>
<dbReference type="NCBIfam" id="NF009682">
    <property type="entry name" value="PRK13203.1"/>
    <property type="match status" value="1"/>
</dbReference>
<dbReference type="PANTHER" id="PTHR33569">
    <property type="entry name" value="UREASE"/>
    <property type="match status" value="1"/>
</dbReference>
<keyword evidence="3" id="KW-0963">Cytoplasm</keyword>